<protein>
    <submittedName>
        <fullName evidence="1">Uncharacterized protein</fullName>
    </submittedName>
</protein>
<gene>
    <name evidence="1" type="ORF">OSTQU699_LOCUS6966</name>
</gene>
<name>A0A8S1J5Y4_9CHLO</name>
<dbReference type="Proteomes" id="UP000708148">
    <property type="component" value="Unassembled WGS sequence"/>
</dbReference>
<comment type="caution">
    <text evidence="1">The sequence shown here is derived from an EMBL/GenBank/DDBJ whole genome shotgun (WGS) entry which is preliminary data.</text>
</comment>
<evidence type="ECO:0000313" key="2">
    <source>
        <dbReference type="Proteomes" id="UP000708148"/>
    </source>
</evidence>
<sequence>MRSRAAERQSAPLPGTLASGRETTLRAARLRLRIVVRHPTPALVVKSIDQTLHHEAGHLLLVGDHKPSLMLQARSLDAVSLVMLIANHRFCLLRFFLFRLEI</sequence>
<dbReference type="AlphaFoldDB" id="A0A8S1J5Y4"/>
<reference evidence="1" key="1">
    <citation type="submission" date="2020-12" db="EMBL/GenBank/DDBJ databases">
        <authorList>
            <person name="Iha C."/>
        </authorList>
    </citation>
    <scope>NUCLEOTIDE SEQUENCE</scope>
</reference>
<organism evidence="1 2">
    <name type="scientific">Ostreobium quekettii</name>
    <dbReference type="NCBI Taxonomy" id="121088"/>
    <lineage>
        <taxon>Eukaryota</taxon>
        <taxon>Viridiplantae</taxon>
        <taxon>Chlorophyta</taxon>
        <taxon>core chlorophytes</taxon>
        <taxon>Ulvophyceae</taxon>
        <taxon>TCBD clade</taxon>
        <taxon>Bryopsidales</taxon>
        <taxon>Ostreobineae</taxon>
        <taxon>Ostreobiaceae</taxon>
        <taxon>Ostreobium</taxon>
    </lineage>
</organism>
<proteinExistence type="predicted"/>
<keyword evidence="2" id="KW-1185">Reference proteome</keyword>
<dbReference type="EMBL" id="CAJHUC010001583">
    <property type="protein sequence ID" value="CAD7701609.1"/>
    <property type="molecule type" value="Genomic_DNA"/>
</dbReference>
<evidence type="ECO:0000313" key="1">
    <source>
        <dbReference type="EMBL" id="CAD7701609.1"/>
    </source>
</evidence>
<accession>A0A8S1J5Y4</accession>